<protein>
    <submittedName>
        <fullName evidence="1">Uncharacterized protein</fullName>
    </submittedName>
</protein>
<sequence>MRSNIWQKRLINTDYRATISTNFLDGKPSAQTTCNNYYILYLSVLKDICPKMPMNWT</sequence>
<gene>
    <name evidence="1" type="primary">Dana\GF26882</name>
    <name evidence="1" type="ORF">GF26882</name>
</gene>
<accession>A0A0P8XFE0</accession>
<evidence type="ECO:0000313" key="2">
    <source>
        <dbReference type="Proteomes" id="UP000007801"/>
    </source>
</evidence>
<proteinExistence type="predicted"/>
<name>A0A0P8XFE0_DROAN</name>
<reference evidence="1 2" key="1">
    <citation type="journal article" date="2007" name="Nature">
        <title>Evolution of genes and genomes on the Drosophila phylogeny.</title>
        <authorList>
            <consortium name="Drosophila 12 Genomes Consortium"/>
            <person name="Clark A.G."/>
            <person name="Eisen M.B."/>
            <person name="Smith D.R."/>
            <person name="Bergman C.M."/>
            <person name="Oliver B."/>
            <person name="Markow T.A."/>
            <person name="Kaufman T.C."/>
            <person name="Kellis M."/>
            <person name="Gelbart W."/>
            <person name="Iyer V.N."/>
            <person name="Pollard D.A."/>
            <person name="Sackton T.B."/>
            <person name="Larracuente A.M."/>
            <person name="Singh N.D."/>
            <person name="Abad J.P."/>
            <person name="Abt D.N."/>
            <person name="Adryan B."/>
            <person name="Aguade M."/>
            <person name="Akashi H."/>
            <person name="Anderson W.W."/>
            <person name="Aquadro C.F."/>
            <person name="Ardell D.H."/>
            <person name="Arguello R."/>
            <person name="Artieri C.G."/>
            <person name="Barbash D.A."/>
            <person name="Barker D."/>
            <person name="Barsanti P."/>
            <person name="Batterham P."/>
            <person name="Batzoglou S."/>
            <person name="Begun D."/>
            <person name="Bhutkar A."/>
            <person name="Blanco E."/>
            <person name="Bosak S.A."/>
            <person name="Bradley R.K."/>
            <person name="Brand A.D."/>
            <person name="Brent M.R."/>
            <person name="Brooks A.N."/>
            <person name="Brown R.H."/>
            <person name="Butlin R.K."/>
            <person name="Caggese C."/>
            <person name="Calvi B.R."/>
            <person name="Bernardo de Carvalho A."/>
            <person name="Caspi A."/>
            <person name="Castrezana S."/>
            <person name="Celniker S.E."/>
            <person name="Chang J.L."/>
            <person name="Chapple C."/>
            <person name="Chatterji S."/>
            <person name="Chinwalla A."/>
            <person name="Civetta A."/>
            <person name="Clifton S.W."/>
            <person name="Comeron J.M."/>
            <person name="Costello J.C."/>
            <person name="Coyne J.A."/>
            <person name="Daub J."/>
            <person name="David R.G."/>
            <person name="Delcher A.L."/>
            <person name="Delehaunty K."/>
            <person name="Do C.B."/>
            <person name="Ebling H."/>
            <person name="Edwards K."/>
            <person name="Eickbush T."/>
            <person name="Evans J.D."/>
            <person name="Filipski A."/>
            <person name="Findeiss S."/>
            <person name="Freyhult E."/>
            <person name="Fulton L."/>
            <person name="Fulton R."/>
            <person name="Garcia A.C."/>
            <person name="Gardiner A."/>
            <person name="Garfield D.A."/>
            <person name="Garvin B.E."/>
            <person name="Gibson G."/>
            <person name="Gilbert D."/>
            <person name="Gnerre S."/>
            <person name="Godfrey J."/>
            <person name="Good R."/>
            <person name="Gotea V."/>
            <person name="Gravely B."/>
            <person name="Greenberg A.J."/>
            <person name="Griffiths-Jones S."/>
            <person name="Gross S."/>
            <person name="Guigo R."/>
            <person name="Gustafson E.A."/>
            <person name="Haerty W."/>
            <person name="Hahn M.W."/>
            <person name="Halligan D.L."/>
            <person name="Halpern A.L."/>
            <person name="Halter G.M."/>
            <person name="Han M.V."/>
            <person name="Heger A."/>
            <person name="Hillier L."/>
            <person name="Hinrichs A.S."/>
            <person name="Holmes I."/>
            <person name="Hoskins R.A."/>
            <person name="Hubisz M.J."/>
            <person name="Hultmark D."/>
            <person name="Huntley M.A."/>
            <person name="Jaffe D.B."/>
            <person name="Jagadeeshan S."/>
            <person name="Jeck W.R."/>
            <person name="Johnson J."/>
            <person name="Jones C.D."/>
            <person name="Jordan W.C."/>
            <person name="Karpen G.H."/>
            <person name="Kataoka E."/>
            <person name="Keightley P.D."/>
            <person name="Kheradpour P."/>
            <person name="Kirkness E.F."/>
            <person name="Koerich L.B."/>
            <person name="Kristiansen K."/>
            <person name="Kudrna D."/>
            <person name="Kulathinal R.J."/>
            <person name="Kumar S."/>
            <person name="Kwok R."/>
            <person name="Lander E."/>
            <person name="Langley C.H."/>
            <person name="Lapoint R."/>
            <person name="Lazzaro B.P."/>
            <person name="Lee S.J."/>
            <person name="Levesque L."/>
            <person name="Li R."/>
            <person name="Lin C.F."/>
            <person name="Lin M.F."/>
            <person name="Lindblad-Toh K."/>
            <person name="Llopart A."/>
            <person name="Long M."/>
            <person name="Low L."/>
            <person name="Lozovsky E."/>
            <person name="Lu J."/>
            <person name="Luo M."/>
            <person name="Machado C.A."/>
            <person name="Makalowski W."/>
            <person name="Marzo M."/>
            <person name="Matsuda M."/>
            <person name="Matzkin L."/>
            <person name="McAllister B."/>
            <person name="McBride C.S."/>
            <person name="McKernan B."/>
            <person name="McKernan K."/>
            <person name="Mendez-Lago M."/>
            <person name="Minx P."/>
            <person name="Mollenhauer M.U."/>
            <person name="Montooth K."/>
            <person name="Mount S.M."/>
            <person name="Mu X."/>
            <person name="Myers E."/>
            <person name="Negre B."/>
            <person name="Newfeld S."/>
            <person name="Nielsen R."/>
            <person name="Noor M.A."/>
            <person name="O'Grady P."/>
            <person name="Pachter L."/>
            <person name="Papaceit M."/>
            <person name="Parisi M.J."/>
            <person name="Parisi M."/>
            <person name="Parts L."/>
            <person name="Pedersen J.S."/>
            <person name="Pesole G."/>
            <person name="Phillippy A.M."/>
            <person name="Ponting C.P."/>
            <person name="Pop M."/>
            <person name="Porcelli D."/>
            <person name="Powell J.R."/>
            <person name="Prohaska S."/>
            <person name="Pruitt K."/>
            <person name="Puig M."/>
            <person name="Quesneville H."/>
            <person name="Ram K.R."/>
            <person name="Rand D."/>
            <person name="Rasmussen M.D."/>
            <person name="Reed L.K."/>
            <person name="Reenan R."/>
            <person name="Reily A."/>
            <person name="Remington K.A."/>
            <person name="Rieger T.T."/>
            <person name="Ritchie M.G."/>
            <person name="Robin C."/>
            <person name="Rogers Y.H."/>
            <person name="Rohde C."/>
            <person name="Rozas J."/>
            <person name="Rubenfield M.J."/>
            <person name="Ruiz A."/>
            <person name="Russo S."/>
            <person name="Salzberg S.L."/>
            <person name="Sanchez-Gracia A."/>
            <person name="Saranga D.J."/>
            <person name="Sato H."/>
            <person name="Schaeffer S.W."/>
            <person name="Schatz M.C."/>
            <person name="Schlenke T."/>
            <person name="Schwartz R."/>
            <person name="Segarra C."/>
            <person name="Singh R.S."/>
            <person name="Sirot L."/>
            <person name="Sirota M."/>
            <person name="Sisneros N.B."/>
            <person name="Smith C.D."/>
            <person name="Smith T.F."/>
            <person name="Spieth J."/>
            <person name="Stage D.E."/>
            <person name="Stark A."/>
            <person name="Stephan W."/>
            <person name="Strausberg R.L."/>
            <person name="Strempel S."/>
            <person name="Sturgill D."/>
            <person name="Sutton G."/>
            <person name="Sutton G.G."/>
            <person name="Tao W."/>
            <person name="Teichmann S."/>
            <person name="Tobari Y.N."/>
            <person name="Tomimura Y."/>
            <person name="Tsolas J.M."/>
            <person name="Valente V.L."/>
            <person name="Venter E."/>
            <person name="Venter J.C."/>
            <person name="Vicario S."/>
            <person name="Vieira F.G."/>
            <person name="Vilella A.J."/>
            <person name="Villasante A."/>
            <person name="Walenz B."/>
            <person name="Wang J."/>
            <person name="Wasserman M."/>
            <person name="Watts T."/>
            <person name="Wilson D."/>
            <person name="Wilson R.K."/>
            <person name="Wing R.A."/>
            <person name="Wolfner M.F."/>
            <person name="Wong A."/>
            <person name="Wong G.K."/>
            <person name="Wu C.I."/>
            <person name="Wu G."/>
            <person name="Yamamoto D."/>
            <person name="Yang H.P."/>
            <person name="Yang S.P."/>
            <person name="Yorke J.A."/>
            <person name="Yoshida K."/>
            <person name="Zdobnov E."/>
            <person name="Zhang P."/>
            <person name="Zhang Y."/>
            <person name="Zimin A.V."/>
            <person name="Baldwin J."/>
            <person name="Abdouelleil A."/>
            <person name="Abdulkadir J."/>
            <person name="Abebe A."/>
            <person name="Abera B."/>
            <person name="Abreu J."/>
            <person name="Acer S.C."/>
            <person name="Aftuck L."/>
            <person name="Alexander A."/>
            <person name="An P."/>
            <person name="Anderson E."/>
            <person name="Anderson S."/>
            <person name="Arachi H."/>
            <person name="Azer M."/>
            <person name="Bachantsang P."/>
            <person name="Barry A."/>
            <person name="Bayul T."/>
            <person name="Berlin A."/>
            <person name="Bessette D."/>
            <person name="Bloom T."/>
            <person name="Blye J."/>
            <person name="Boguslavskiy L."/>
            <person name="Bonnet C."/>
            <person name="Boukhgalter B."/>
            <person name="Bourzgui I."/>
            <person name="Brown A."/>
            <person name="Cahill P."/>
            <person name="Channer S."/>
            <person name="Cheshatsang Y."/>
            <person name="Chuda L."/>
            <person name="Citroen M."/>
            <person name="Collymore A."/>
            <person name="Cooke P."/>
            <person name="Costello M."/>
            <person name="D'Aco K."/>
            <person name="Daza R."/>
            <person name="De Haan G."/>
            <person name="DeGray S."/>
            <person name="DeMaso C."/>
            <person name="Dhargay N."/>
            <person name="Dooley K."/>
            <person name="Dooley E."/>
            <person name="Doricent M."/>
            <person name="Dorje P."/>
            <person name="Dorjee K."/>
            <person name="Dupes A."/>
            <person name="Elong R."/>
            <person name="Falk J."/>
            <person name="Farina A."/>
            <person name="Faro S."/>
            <person name="Ferguson D."/>
            <person name="Fisher S."/>
            <person name="Foley C.D."/>
            <person name="Franke A."/>
            <person name="Friedrich D."/>
            <person name="Gadbois L."/>
            <person name="Gearin G."/>
            <person name="Gearin C.R."/>
            <person name="Giannoukos G."/>
            <person name="Goode T."/>
            <person name="Graham J."/>
            <person name="Grandbois E."/>
            <person name="Grewal S."/>
            <person name="Gyaltsen K."/>
            <person name="Hafez N."/>
            <person name="Hagos B."/>
            <person name="Hall J."/>
            <person name="Henson C."/>
            <person name="Hollinger A."/>
            <person name="Honan T."/>
            <person name="Huard M.D."/>
            <person name="Hughes L."/>
            <person name="Hurhula B."/>
            <person name="Husby M.E."/>
            <person name="Kamat A."/>
            <person name="Kanga B."/>
            <person name="Kashin S."/>
            <person name="Khazanovich D."/>
            <person name="Kisner P."/>
            <person name="Lance K."/>
            <person name="Lara M."/>
            <person name="Lee W."/>
            <person name="Lennon N."/>
            <person name="Letendre F."/>
            <person name="LeVine R."/>
            <person name="Lipovsky A."/>
            <person name="Liu X."/>
            <person name="Liu J."/>
            <person name="Liu S."/>
            <person name="Lokyitsang T."/>
            <person name="Lokyitsang Y."/>
            <person name="Lubonja R."/>
            <person name="Lui A."/>
            <person name="MacDonald P."/>
            <person name="Magnisalis V."/>
            <person name="Maru K."/>
            <person name="Matthews C."/>
            <person name="McCusker W."/>
            <person name="McDonough S."/>
            <person name="Mehta T."/>
            <person name="Meldrim J."/>
            <person name="Meneus L."/>
            <person name="Mihai O."/>
            <person name="Mihalev A."/>
            <person name="Mihova T."/>
            <person name="Mittelman R."/>
            <person name="Mlenga V."/>
            <person name="Montmayeur A."/>
            <person name="Mulrain L."/>
            <person name="Navidi A."/>
            <person name="Naylor J."/>
            <person name="Negash T."/>
            <person name="Nguyen T."/>
            <person name="Nguyen N."/>
            <person name="Nicol R."/>
            <person name="Norbu C."/>
            <person name="Norbu N."/>
            <person name="Novod N."/>
            <person name="O'Neill B."/>
            <person name="Osman S."/>
            <person name="Markiewicz E."/>
            <person name="Oyono O.L."/>
            <person name="Patti C."/>
            <person name="Phunkhang P."/>
            <person name="Pierre F."/>
            <person name="Priest M."/>
            <person name="Raghuraman S."/>
            <person name="Rege F."/>
            <person name="Reyes R."/>
            <person name="Rise C."/>
            <person name="Rogov P."/>
            <person name="Ross K."/>
            <person name="Ryan E."/>
            <person name="Settipalli S."/>
            <person name="Shea T."/>
            <person name="Sherpa N."/>
            <person name="Shi L."/>
            <person name="Shih D."/>
            <person name="Sparrow T."/>
            <person name="Spaulding J."/>
            <person name="Stalker J."/>
            <person name="Stange-Thomann N."/>
            <person name="Stavropoulos S."/>
            <person name="Stone C."/>
            <person name="Strader C."/>
            <person name="Tesfaye S."/>
            <person name="Thomson T."/>
            <person name="Thoulutsang Y."/>
            <person name="Thoulutsang D."/>
            <person name="Topham K."/>
            <person name="Topping I."/>
            <person name="Tsamla T."/>
            <person name="Vassiliev H."/>
            <person name="Vo A."/>
            <person name="Wangchuk T."/>
            <person name="Wangdi T."/>
            <person name="Weiand M."/>
            <person name="Wilkinson J."/>
            <person name="Wilson A."/>
            <person name="Yadav S."/>
            <person name="Young G."/>
            <person name="Yu Q."/>
            <person name="Zembek L."/>
            <person name="Zhong D."/>
            <person name="Zimmer A."/>
            <person name="Zwirko Z."/>
            <person name="Jaffe D.B."/>
            <person name="Alvarez P."/>
            <person name="Brockman W."/>
            <person name="Butler J."/>
            <person name="Chin C."/>
            <person name="Gnerre S."/>
            <person name="Grabherr M."/>
            <person name="Kleber M."/>
            <person name="Mauceli E."/>
            <person name="MacCallum I."/>
        </authorList>
    </citation>
    <scope>NUCLEOTIDE SEQUENCE [LARGE SCALE GENOMIC DNA]</scope>
    <source>
        <strain evidence="2">Tucson 14024-0371.13</strain>
    </source>
</reference>
<dbReference type="Proteomes" id="UP000007801">
    <property type="component" value="Unassembled WGS sequence"/>
</dbReference>
<dbReference type="AlphaFoldDB" id="A0A0P8XFE0"/>
<evidence type="ECO:0000313" key="1">
    <source>
        <dbReference type="EMBL" id="KPU73285.1"/>
    </source>
</evidence>
<dbReference type="EMBL" id="CH902620">
    <property type="protein sequence ID" value="KPU73285.1"/>
    <property type="molecule type" value="Genomic_DNA"/>
</dbReference>
<dbReference type="InParanoid" id="A0A0P8XFE0"/>
<organism evidence="1 2">
    <name type="scientific">Drosophila ananassae</name>
    <name type="common">Fruit fly</name>
    <dbReference type="NCBI Taxonomy" id="7217"/>
    <lineage>
        <taxon>Eukaryota</taxon>
        <taxon>Metazoa</taxon>
        <taxon>Ecdysozoa</taxon>
        <taxon>Arthropoda</taxon>
        <taxon>Hexapoda</taxon>
        <taxon>Insecta</taxon>
        <taxon>Pterygota</taxon>
        <taxon>Neoptera</taxon>
        <taxon>Endopterygota</taxon>
        <taxon>Diptera</taxon>
        <taxon>Brachycera</taxon>
        <taxon>Muscomorpha</taxon>
        <taxon>Ephydroidea</taxon>
        <taxon>Drosophilidae</taxon>
        <taxon>Drosophila</taxon>
        <taxon>Sophophora</taxon>
    </lineage>
</organism>
<keyword evidence="2" id="KW-1185">Reference proteome</keyword>